<accession>A0A9P7QDX1</accession>
<evidence type="ECO:0000256" key="1">
    <source>
        <dbReference type="SAM" id="SignalP"/>
    </source>
</evidence>
<protein>
    <recommendedName>
        <fullName evidence="4">Rasp f 7 allergen</fullName>
    </recommendedName>
</protein>
<feature type="signal peptide" evidence="1">
    <location>
        <begin position="1"/>
        <end position="19"/>
    </location>
</feature>
<keyword evidence="3" id="KW-1185">Reference proteome</keyword>
<evidence type="ECO:0008006" key="4">
    <source>
        <dbReference type="Google" id="ProtNLM"/>
    </source>
</evidence>
<reference evidence="2 3" key="1">
    <citation type="journal article" date="2020" name="bioRxiv">
        <title>Whole genome comparisons of ergot fungi reveals the divergence and evolution of species within the genus Claviceps are the result of varying mechanisms driving genome evolution and host range expansion.</title>
        <authorList>
            <person name="Wyka S.A."/>
            <person name="Mondo S.J."/>
            <person name="Liu M."/>
            <person name="Dettman J."/>
            <person name="Nalam V."/>
            <person name="Broders K.D."/>
        </authorList>
    </citation>
    <scope>NUCLEOTIDE SEQUENCE [LARGE SCALE GENOMIC DNA]</scope>
    <source>
        <strain evidence="2 3">Clav52</strain>
    </source>
</reference>
<organism evidence="2 3">
    <name type="scientific">Claviceps aff. purpurea</name>
    <dbReference type="NCBI Taxonomy" id="1967640"/>
    <lineage>
        <taxon>Eukaryota</taxon>
        <taxon>Fungi</taxon>
        <taxon>Dikarya</taxon>
        <taxon>Ascomycota</taxon>
        <taxon>Pezizomycotina</taxon>
        <taxon>Sordariomycetes</taxon>
        <taxon>Hypocreomycetidae</taxon>
        <taxon>Hypocreales</taxon>
        <taxon>Clavicipitaceae</taxon>
        <taxon>Claviceps</taxon>
    </lineage>
</organism>
<evidence type="ECO:0000313" key="2">
    <source>
        <dbReference type="EMBL" id="KAG6288962.1"/>
    </source>
</evidence>
<dbReference type="AlphaFoldDB" id="A0A9P7QDX1"/>
<name>A0A9P7QDX1_9HYPO</name>
<sequence length="100" mass="10471">MKFQAVTTFLVAALPAVLAVDYTLTCARTMVAGNRTDEQTLASFTNLYENICLSFFGCALTSPPTLSAGGVVVDGICVGCKVDLAENSFDNCVLAPVPDT</sequence>
<keyword evidence="1" id="KW-0732">Signal</keyword>
<dbReference type="EMBL" id="SRRH01000437">
    <property type="protein sequence ID" value="KAG6288962.1"/>
    <property type="molecule type" value="Genomic_DNA"/>
</dbReference>
<gene>
    <name evidence="2" type="ORF">E4U09_005254</name>
</gene>
<dbReference type="Proteomes" id="UP000707071">
    <property type="component" value="Unassembled WGS sequence"/>
</dbReference>
<proteinExistence type="predicted"/>
<feature type="chain" id="PRO_5040441468" description="Rasp f 7 allergen" evidence="1">
    <location>
        <begin position="20"/>
        <end position="100"/>
    </location>
</feature>
<evidence type="ECO:0000313" key="3">
    <source>
        <dbReference type="Proteomes" id="UP000707071"/>
    </source>
</evidence>
<comment type="caution">
    <text evidence="2">The sequence shown here is derived from an EMBL/GenBank/DDBJ whole genome shotgun (WGS) entry which is preliminary data.</text>
</comment>